<feature type="domain" description="C2H2-type" evidence="10">
    <location>
        <begin position="42"/>
        <end position="69"/>
    </location>
</feature>
<dbReference type="PROSITE" id="PS50157">
    <property type="entry name" value="ZINC_FINGER_C2H2_2"/>
    <property type="match status" value="1"/>
</dbReference>
<name>A0ABP0YSM4_9ROSI</name>
<dbReference type="PANTHER" id="PTHR45801:SF110">
    <property type="entry name" value="TRANSCRIPTIONAL REGULATOR SUPERMAN"/>
    <property type="match status" value="1"/>
</dbReference>
<reference evidence="11 12" key="1">
    <citation type="submission" date="2024-03" db="EMBL/GenBank/DDBJ databases">
        <authorList>
            <person name="Gkanogiannis A."/>
            <person name="Becerra Lopez-Lavalle L."/>
        </authorList>
    </citation>
    <scope>NUCLEOTIDE SEQUENCE [LARGE SCALE GENOMIC DNA]</scope>
</reference>
<evidence type="ECO:0000313" key="12">
    <source>
        <dbReference type="Proteomes" id="UP001642487"/>
    </source>
</evidence>
<keyword evidence="2" id="KW-0479">Metal-binding</keyword>
<organism evidence="11 12">
    <name type="scientific">Citrullus colocynthis</name>
    <name type="common">colocynth</name>
    <dbReference type="NCBI Taxonomy" id="252529"/>
    <lineage>
        <taxon>Eukaryota</taxon>
        <taxon>Viridiplantae</taxon>
        <taxon>Streptophyta</taxon>
        <taxon>Embryophyta</taxon>
        <taxon>Tracheophyta</taxon>
        <taxon>Spermatophyta</taxon>
        <taxon>Magnoliopsida</taxon>
        <taxon>eudicotyledons</taxon>
        <taxon>Gunneridae</taxon>
        <taxon>Pentapetalae</taxon>
        <taxon>rosids</taxon>
        <taxon>fabids</taxon>
        <taxon>Cucurbitales</taxon>
        <taxon>Cucurbitaceae</taxon>
        <taxon>Benincaseae</taxon>
        <taxon>Citrullus</taxon>
    </lineage>
</organism>
<evidence type="ECO:0000256" key="1">
    <source>
        <dbReference type="ARBA" id="ARBA00004123"/>
    </source>
</evidence>
<dbReference type="EMBL" id="OZ021740">
    <property type="protein sequence ID" value="CAK9323524.1"/>
    <property type="molecule type" value="Genomic_DNA"/>
</dbReference>
<evidence type="ECO:0000256" key="5">
    <source>
        <dbReference type="ARBA" id="ARBA00023015"/>
    </source>
</evidence>
<comment type="subcellular location">
    <subcellularLocation>
        <location evidence="1">Nucleus</location>
    </subcellularLocation>
</comment>
<keyword evidence="6" id="KW-0804">Transcription</keyword>
<evidence type="ECO:0000313" key="11">
    <source>
        <dbReference type="EMBL" id="CAK9323524.1"/>
    </source>
</evidence>
<keyword evidence="3 8" id="KW-0863">Zinc-finger</keyword>
<evidence type="ECO:0000256" key="3">
    <source>
        <dbReference type="ARBA" id="ARBA00022771"/>
    </source>
</evidence>
<protein>
    <recommendedName>
        <fullName evidence="10">C2H2-type domain-containing protein</fullName>
    </recommendedName>
</protein>
<evidence type="ECO:0000256" key="8">
    <source>
        <dbReference type="PROSITE-ProRule" id="PRU00042"/>
    </source>
</evidence>
<evidence type="ECO:0000256" key="6">
    <source>
        <dbReference type="ARBA" id="ARBA00023163"/>
    </source>
</evidence>
<keyword evidence="5" id="KW-0805">Transcription regulation</keyword>
<keyword evidence="12" id="KW-1185">Reference proteome</keyword>
<gene>
    <name evidence="11" type="ORF">CITCOLO1_LOCUS15709</name>
</gene>
<keyword evidence="4" id="KW-0862">Zinc</keyword>
<evidence type="ECO:0000259" key="10">
    <source>
        <dbReference type="PROSITE" id="PS50157"/>
    </source>
</evidence>
<keyword evidence="7" id="KW-0539">Nucleus</keyword>
<dbReference type="Gene3D" id="3.30.160.60">
    <property type="entry name" value="Classic Zinc Finger"/>
    <property type="match status" value="1"/>
</dbReference>
<proteinExistence type="predicted"/>
<dbReference type="InterPro" id="IPR036236">
    <property type="entry name" value="Znf_C2H2_sf"/>
</dbReference>
<evidence type="ECO:0000256" key="4">
    <source>
        <dbReference type="ARBA" id="ARBA00022833"/>
    </source>
</evidence>
<dbReference type="PROSITE" id="PS00028">
    <property type="entry name" value="ZINC_FINGER_C2H2_1"/>
    <property type="match status" value="1"/>
</dbReference>
<evidence type="ECO:0000256" key="9">
    <source>
        <dbReference type="SAM" id="MobiDB-lite"/>
    </source>
</evidence>
<dbReference type="Pfam" id="PF13912">
    <property type="entry name" value="zf-C2H2_6"/>
    <property type="match status" value="1"/>
</dbReference>
<accession>A0ABP0YSM4</accession>
<feature type="compositionally biased region" description="Polar residues" evidence="9">
    <location>
        <begin position="1"/>
        <end position="12"/>
    </location>
</feature>
<sequence length="185" mass="21347">MDNGAYMSNNGKQQEQQQQQWGYVKEETFSSNNQFQWPAKNYGCNFCKREFKSAQALGGHMNVHRRDRARMRLLPSWVADNNNNNYYSYPNPNFSNFSPSCFTFRSSNKNSLSSSSQDQEKKAIGSCSWNNNYKPSLAPHDQEHVDDEVLHVLKKKKKILVNLDLKMGNLGDDSSNEDLDLELHL</sequence>
<evidence type="ECO:0000256" key="7">
    <source>
        <dbReference type="ARBA" id="ARBA00023242"/>
    </source>
</evidence>
<dbReference type="SUPFAM" id="SSF57667">
    <property type="entry name" value="beta-beta-alpha zinc fingers"/>
    <property type="match status" value="1"/>
</dbReference>
<dbReference type="Proteomes" id="UP001642487">
    <property type="component" value="Chromosome 6"/>
</dbReference>
<dbReference type="InterPro" id="IPR013087">
    <property type="entry name" value="Znf_C2H2_type"/>
</dbReference>
<dbReference type="InterPro" id="IPR052426">
    <property type="entry name" value="Plant_dev_regulator"/>
</dbReference>
<feature type="region of interest" description="Disordered" evidence="9">
    <location>
        <begin position="1"/>
        <end position="21"/>
    </location>
</feature>
<dbReference type="PANTHER" id="PTHR45801">
    <property type="entry name" value="OS07G0101800 PROTEIN"/>
    <property type="match status" value="1"/>
</dbReference>
<evidence type="ECO:0000256" key="2">
    <source>
        <dbReference type="ARBA" id="ARBA00022723"/>
    </source>
</evidence>